<evidence type="ECO:0000313" key="4">
    <source>
        <dbReference type="Proteomes" id="UP001606305"/>
    </source>
</evidence>
<dbReference type="InterPro" id="IPR003607">
    <property type="entry name" value="HD/PDEase_dom"/>
</dbReference>
<name>A0ABW7GBX8_9BURK</name>
<dbReference type="InterPro" id="IPR006675">
    <property type="entry name" value="HDIG_dom"/>
</dbReference>
<dbReference type="RefSeq" id="WP_394491488.1">
    <property type="nucleotide sequence ID" value="NZ_JBIGIA010000022.1"/>
</dbReference>
<dbReference type="EMBL" id="JBIGIA010000022">
    <property type="protein sequence ID" value="MFG6459464.1"/>
    <property type="molecule type" value="Genomic_DNA"/>
</dbReference>
<dbReference type="CDD" id="cd00077">
    <property type="entry name" value="HDc"/>
    <property type="match status" value="1"/>
</dbReference>
<dbReference type="NCBIfam" id="TIGR00277">
    <property type="entry name" value="HDIG"/>
    <property type="match status" value="1"/>
</dbReference>
<evidence type="ECO:0000259" key="2">
    <source>
        <dbReference type="PROSITE" id="PS51832"/>
    </source>
</evidence>
<dbReference type="PANTHER" id="PTHR43155">
    <property type="entry name" value="CYCLIC DI-GMP PHOSPHODIESTERASE PA4108-RELATED"/>
    <property type="match status" value="1"/>
</dbReference>
<comment type="caution">
    <text evidence="3">The sequence shown here is derived from an EMBL/GenBank/DDBJ whole genome shotgun (WGS) entry which is preliminary data.</text>
</comment>
<dbReference type="Gene3D" id="1.10.3210.10">
    <property type="entry name" value="Hypothetical protein af1432"/>
    <property type="match status" value="1"/>
</dbReference>
<dbReference type="Proteomes" id="UP001606305">
    <property type="component" value="Unassembled WGS sequence"/>
</dbReference>
<evidence type="ECO:0000313" key="3">
    <source>
        <dbReference type="EMBL" id="MFG6459464.1"/>
    </source>
</evidence>
<feature type="compositionally biased region" description="Low complexity" evidence="1">
    <location>
        <begin position="68"/>
        <end position="81"/>
    </location>
</feature>
<feature type="region of interest" description="Disordered" evidence="1">
    <location>
        <begin position="60"/>
        <end position="81"/>
    </location>
</feature>
<evidence type="ECO:0000256" key="1">
    <source>
        <dbReference type="SAM" id="MobiDB-lite"/>
    </source>
</evidence>
<dbReference type="SMART" id="SM00471">
    <property type="entry name" value="HDc"/>
    <property type="match status" value="1"/>
</dbReference>
<feature type="domain" description="HD-GYP" evidence="2">
    <location>
        <begin position="146"/>
        <end position="341"/>
    </location>
</feature>
<accession>A0ABW7GBX8</accession>
<dbReference type="PANTHER" id="PTHR43155:SF2">
    <property type="entry name" value="CYCLIC DI-GMP PHOSPHODIESTERASE PA4108"/>
    <property type="match status" value="1"/>
</dbReference>
<sequence length="414" mass="44712">MLKKIPTTEVRLGMYLQAMEGAWLSHPFWKTKFVLTDPADLAALKASGVPAVWIDNDKGLDVPDAEPADAQAPATLPAQAAEPAPAAAPAAPVVAEARVTMEAELDRASQVLGRAKVAVKALFGEARLGKAIDSEICLPIVDEVTSSLARNPSAFLSLARLKDKDDYTYLHSVAVCGLMVALGRHMGLPDSEVREAGLAGLLHDVGKMQMPLEVLNKPGALTDAEFAVMRSHPERGWEMLKEGTKVPPMALDVCLHHHEKIDGTGYPHKLAGEEISLYARMGAVCDVYDAITSTRPYKNAWDPAGSLQRMAQWKGQFDPVIFQAFVKSVGIYPTGTLVRLQSGRLAVVIDQSGGSLVAPRVKVFYSTKSNMPIPVQLVDLSAPGSTDRVISREPPEAWGFNHLEELWNPGAKRS</sequence>
<dbReference type="PROSITE" id="PS51832">
    <property type="entry name" value="HD_GYP"/>
    <property type="match status" value="1"/>
</dbReference>
<dbReference type="Pfam" id="PF13487">
    <property type="entry name" value="HD_5"/>
    <property type="match status" value="1"/>
</dbReference>
<dbReference type="InterPro" id="IPR037522">
    <property type="entry name" value="HD_GYP_dom"/>
</dbReference>
<dbReference type="SUPFAM" id="SSF109604">
    <property type="entry name" value="HD-domain/PDEase-like"/>
    <property type="match status" value="1"/>
</dbReference>
<proteinExistence type="predicted"/>
<dbReference type="InterPro" id="IPR021812">
    <property type="entry name" value="DUF3391"/>
</dbReference>
<protein>
    <submittedName>
        <fullName evidence="3">HD-GYP domain-containing protein</fullName>
    </submittedName>
</protein>
<organism evidence="3 4">
    <name type="scientific">Pelomonas nitida</name>
    <dbReference type="NCBI Taxonomy" id="3299027"/>
    <lineage>
        <taxon>Bacteria</taxon>
        <taxon>Pseudomonadati</taxon>
        <taxon>Pseudomonadota</taxon>
        <taxon>Betaproteobacteria</taxon>
        <taxon>Burkholderiales</taxon>
        <taxon>Sphaerotilaceae</taxon>
        <taxon>Roseateles</taxon>
    </lineage>
</organism>
<dbReference type="Pfam" id="PF11871">
    <property type="entry name" value="DUF3391"/>
    <property type="match status" value="1"/>
</dbReference>
<gene>
    <name evidence="3" type="ORF">ACG00X_21730</name>
</gene>
<reference evidence="3 4" key="1">
    <citation type="submission" date="2024-09" db="EMBL/GenBank/DDBJ databases">
        <title>Novel species of the genus Pelomonas and Roseateles isolated from streams.</title>
        <authorList>
            <person name="Lu H."/>
        </authorList>
    </citation>
    <scope>NUCLEOTIDE SEQUENCE [LARGE SCALE GENOMIC DNA]</scope>
    <source>
        <strain evidence="3 4">BYS96W</strain>
    </source>
</reference>
<keyword evidence="4" id="KW-1185">Reference proteome</keyword>